<feature type="binding site" evidence="9">
    <location>
        <position position="126"/>
    </location>
    <ligand>
        <name>L-citrulline</name>
        <dbReference type="ChEBI" id="CHEBI:57743"/>
    </ligand>
</feature>
<dbReference type="NCBIfam" id="TIGR00032">
    <property type="entry name" value="argG"/>
    <property type="match status" value="1"/>
</dbReference>
<dbReference type="InterPro" id="IPR048268">
    <property type="entry name" value="Arginosuc_syn_C"/>
</dbReference>
<feature type="binding site" evidence="9">
    <location>
        <position position="127"/>
    </location>
    <ligand>
        <name>L-aspartate</name>
        <dbReference type="ChEBI" id="CHEBI:29991"/>
    </ligand>
</feature>
<feature type="binding site" evidence="9">
    <location>
        <position position="130"/>
    </location>
    <ligand>
        <name>L-citrulline</name>
        <dbReference type="ChEBI" id="CHEBI:57743"/>
    </ligand>
</feature>
<keyword evidence="8 9" id="KW-0067">ATP-binding</keyword>
<dbReference type="EC" id="6.3.4.5" evidence="3 9"/>
<dbReference type="PROSITE" id="PS00564">
    <property type="entry name" value="ARGININOSUCCIN_SYN_1"/>
    <property type="match status" value="1"/>
</dbReference>
<dbReference type="Gene3D" id="3.40.50.620">
    <property type="entry name" value="HUPs"/>
    <property type="match status" value="1"/>
</dbReference>
<keyword evidence="7 9" id="KW-0547">Nucleotide-binding</keyword>
<dbReference type="GO" id="GO:0000050">
    <property type="term" value="P:urea cycle"/>
    <property type="evidence" value="ECO:0007669"/>
    <property type="project" value="TreeGrafter"/>
</dbReference>
<evidence type="ECO:0000256" key="3">
    <source>
        <dbReference type="ARBA" id="ARBA00012286"/>
    </source>
</evidence>
<keyword evidence="5 9" id="KW-0436">Ligase</keyword>
<dbReference type="UniPathway" id="UPA00068">
    <property type="reaction ID" value="UER00113"/>
</dbReference>
<feature type="binding site" evidence="9">
    <location>
        <position position="122"/>
    </location>
    <ligand>
        <name>L-aspartate</name>
        <dbReference type="ChEBI" id="CHEBI:29991"/>
    </ligand>
</feature>
<dbReference type="PANTHER" id="PTHR11587">
    <property type="entry name" value="ARGININOSUCCINATE SYNTHASE"/>
    <property type="match status" value="1"/>
</dbReference>
<dbReference type="SUPFAM" id="SSF69864">
    <property type="entry name" value="Argininosuccinate synthetase, C-terminal domain"/>
    <property type="match status" value="1"/>
</dbReference>
<dbReference type="InterPro" id="IPR018223">
    <property type="entry name" value="Arginosuc_synth_CS"/>
</dbReference>
<dbReference type="InterPro" id="IPR024074">
    <property type="entry name" value="AS_cat/multimer_dom_body"/>
</dbReference>
<dbReference type="Proteomes" id="UP000287872">
    <property type="component" value="Unassembled WGS sequence"/>
</dbReference>
<name>A0A401UL94_9CLOT</name>
<dbReference type="GO" id="GO:0006526">
    <property type="term" value="P:L-arginine biosynthetic process"/>
    <property type="evidence" value="ECO:0007669"/>
    <property type="project" value="UniProtKB-UniRule"/>
</dbReference>
<dbReference type="InterPro" id="IPR048267">
    <property type="entry name" value="Arginosuc_syn_N"/>
</dbReference>
<evidence type="ECO:0000256" key="2">
    <source>
        <dbReference type="ARBA" id="ARBA00011881"/>
    </source>
</evidence>
<dbReference type="EMBL" id="BHYK01000009">
    <property type="protein sequence ID" value="GCD10324.1"/>
    <property type="molecule type" value="Genomic_DNA"/>
</dbReference>
<dbReference type="GO" id="GO:0000053">
    <property type="term" value="P:argininosuccinate metabolic process"/>
    <property type="evidence" value="ECO:0007669"/>
    <property type="project" value="TreeGrafter"/>
</dbReference>
<feature type="binding site" evidence="9">
    <location>
        <position position="276"/>
    </location>
    <ligand>
        <name>L-citrulline</name>
        <dbReference type="ChEBI" id="CHEBI:57743"/>
    </ligand>
</feature>
<comment type="subcellular location">
    <subcellularLocation>
        <location evidence="9">Cytoplasm</location>
    </subcellularLocation>
</comment>
<dbReference type="HAMAP" id="MF_00005">
    <property type="entry name" value="Arg_succ_synth_type1"/>
    <property type="match status" value="1"/>
</dbReference>
<dbReference type="Pfam" id="PF00764">
    <property type="entry name" value="Arginosuc_synth"/>
    <property type="match status" value="1"/>
</dbReference>
<dbReference type="PANTHER" id="PTHR11587:SF2">
    <property type="entry name" value="ARGININOSUCCINATE SYNTHASE"/>
    <property type="match status" value="1"/>
</dbReference>
<dbReference type="InterPro" id="IPR001518">
    <property type="entry name" value="Arginosuc_synth"/>
</dbReference>
<evidence type="ECO:0000313" key="13">
    <source>
        <dbReference type="Proteomes" id="UP000287872"/>
    </source>
</evidence>
<evidence type="ECO:0000259" key="10">
    <source>
        <dbReference type="Pfam" id="PF00764"/>
    </source>
</evidence>
<feature type="domain" description="Arginosuccinate synthase C-terminal" evidence="11">
    <location>
        <begin position="178"/>
        <end position="395"/>
    </location>
</feature>
<dbReference type="AlphaFoldDB" id="A0A401UL94"/>
<evidence type="ECO:0000256" key="1">
    <source>
        <dbReference type="ARBA" id="ARBA00004967"/>
    </source>
</evidence>
<dbReference type="FunFam" id="3.40.50.620:FF:000019">
    <property type="entry name" value="Argininosuccinate synthase"/>
    <property type="match status" value="1"/>
</dbReference>
<feature type="binding site" evidence="9">
    <location>
        <position position="120"/>
    </location>
    <ligand>
        <name>ATP</name>
        <dbReference type="ChEBI" id="CHEBI:30616"/>
    </ligand>
</feature>
<organism evidence="12 13">
    <name type="scientific">Clostridium tagluense</name>
    <dbReference type="NCBI Taxonomy" id="360422"/>
    <lineage>
        <taxon>Bacteria</taxon>
        <taxon>Bacillati</taxon>
        <taxon>Bacillota</taxon>
        <taxon>Clostridia</taxon>
        <taxon>Eubacteriales</taxon>
        <taxon>Clostridiaceae</taxon>
        <taxon>Clostridium</taxon>
    </lineage>
</organism>
<proteinExistence type="inferred from homology"/>
<dbReference type="Pfam" id="PF20979">
    <property type="entry name" value="Arginosuc_syn_C"/>
    <property type="match status" value="1"/>
</dbReference>
<feature type="binding site" evidence="9">
    <location>
        <begin position="12"/>
        <end position="20"/>
    </location>
    <ligand>
        <name>ATP</name>
        <dbReference type="ChEBI" id="CHEBI:30616"/>
    </ligand>
</feature>
<keyword evidence="4 9" id="KW-0055">Arginine biosynthesis</keyword>
<dbReference type="GO" id="GO:0004055">
    <property type="term" value="F:argininosuccinate synthase activity"/>
    <property type="evidence" value="ECO:0007669"/>
    <property type="project" value="UniProtKB-UniRule"/>
</dbReference>
<dbReference type="CDD" id="cd01999">
    <property type="entry name" value="ASS"/>
    <property type="match status" value="1"/>
</dbReference>
<evidence type="ECO:0000313" key="12">
    <source>
        <dbReference type="EMBL" id="GCD10324.1"/>
    </source>
</evidence>
<sequence>MEKIIKDKVVLAYSGGLDTSIIIAWLKENYDMDVIAACINVGQEDDMKAIEKKALSSGAKKIYIENVTAEFIKDYVFKGVKANATYEGKYLLGTAFARPLIAKKLVEIAHKEGAKYICHGCTGKGNDQVRFEVGIAAIDPTIKIIAPWRIWDIKSREDAIDYANARGIEIAVTKEKIYSVDQNLWHASHEGGDIEDFKNDHKRDMYLMVTPPEKAKDEATYVDIYFEKGIATKIDGIELEPIDIVSILNKIGGENGIGIVDLVENRLVGMKSRGIYETPGGTVLYAAHKELEEITIDKDTLHFKYQISQKYGELVYDGLWFSTMREALDAFVDKTQETVTGSVKLKLYKGNIMVASKESPNALYDASISSFGSSVLYDHKDAEGFINLFSLPSKIKAYKHLNNI</sequence>
<feature type="binding site" evidence="9">
    <location>
        <position position="179"/>
    </location>
    <ligand>
        <name>L-citrulline</name>
        <dbReference type="ChEBI" id="CHEBI:57743"/>
    </ligand>
</feature>
<protein>
    <recommendedName>
        <fullName evidence="3 9">Argininosuccinate synthase</fullName>
        <ecNumber evidence="3 9">6.3.4.5</ecNumber>
    </recommendedName>
    <alternativeName>
        <fullName evidence="9">Citrulline--aspartate ligase</fullName>
    </alternativeName>
</protein>
<comment type="catalytic activity">
    <reaction evidence="9">
        <text>L-citrulline + L-aspartate + ATP = 2-(N(omega)-L-arginino)succinate + AMP + diphosphate + H(+)</text>
        <dbReference type="Rhea" id="RHEA:10932"/>
        <dbReference type="ChEBI" id="CHEBI:15378"/>
        <dbReference type="ChEBI" id="CHEBI:29991"/>
        <dbReference type="ChEBI" id="CHEBI:30616"/>
        <dbReference type="ChEBI" id="CHEBI:33019"/>
        <dbReference type="ChEBI" id="CHEBI:57472"/>
        <dbReference type="ChEBI" id="CHEBI:57743"/>
        <dbReference type="ChEBI" id="CHEBI:456215"/>
        <dbReference type="EC" id="6.3.4.5"/>
    </reaction>
</comment>
<keyword evidence="6 9" id="KW-0028">Amino-acid biosynthesis</keyword>
<feature type="binding site" evidence="9">
    <location>
        <position position="90"/>
    </location>
    <ligand>
        <name>L-citrulline</name>
        <dbReference type="ChEBI" id="CHEBI:57743"/>
    </ligand>
</feature>
<comment type="caution">
    <text evidence="9">Lacks conserved residue(s) required for the propagation of feature annotation.</text>
</comment>
<dbReference type="InterPro" id="IPR023434">
    <property type="entry name" value="Arginosuc_synth_type_1_subfam"/>
</dbReference>
<evidence type="ECO:0000256" key="7">
    <source>
        <dbReference type="ARBA" id="ARBA00022741"/>
    </source>
</evidence>
<gene>
    <name evidence="9 12" type="primary">argG</name>
    <name evidence="12" type="ORF">Ctaglu_19470</name>
</gene>
<dbReference type="Gene3D" id="1.20.5.470">
    <property type="entry name" value="Single helix bin"/>
    <property type="match status" value="1"/>
</dbReference>
<feature type="binding site" evidence="9">
    <location>
        <position position="188"/>
    </location>
    <ligand>
        <name>L-citrulline</name>
        <dbReference type="ChEBI" id="CHEBI:57743"/>
    </ligand>
</feature>
<dbReference type="FunFam" id="3.90.1260.10:FF:000007">
    <property type="entry name" value="Argininosuccinate synthase"/>
    <property type="match status" value="1"/>
</dbReference>
<feature type="binding site" evidence="9">
    <location>
        <position position="126"/>
    </location>
    <ligand>
        <name>L-aspartate</name>
        <dbReference type="ChEBI" id="CHEBI:29991"/>
    </ligand>
</feature>
<keyword evidence="9" id="KW-0963">Cytoplasm</keyword>
<evidence type="ECO:0000256" key="5">
    <source>
        <dbReference type="ARBA" id="ARBA00022598"/>
    </source>
</evidence>
<reference evidence="12 13" key="1">
    <citation type="submission" date="2018-11" db="EMBL/GenBank/DDBJ databases">
        <title>Genome sequencing and assembly of Clostridium tagluense strain A121.</title>
        <authorList>
            <person name="Murakami T."/>
            <person name="Segawa T."/>
            <person name="Shcherbakova V.A."/>
            <person name="Mori H."/>
            <person name="Yoshimura Y."/>
        </authorList>
    </citation>
    <scope>NUCLEOTIDE SEQUENCE [LARGE SCALE GENOMIC DNA]</scope>
    <source>
        <strain evidence="12 13">A121</strain>
    </source>
</reference>
<dbReference type="InterPro" id="IPR014729">
    <property type="entry name" value="Rossmann-like_a/b/a_fold"/>
</dbReference>
<evidence type="ECO:0000259" key="11">
    <source>
        <dbReference type="Pfam" id="PF20979"/>
    </source>
</evidence>
<evidence type="ECO:0000256" key="8">
    <source>
        <dbReference type="ARBA" id="ARBA00022840"/>
    </source>
</evidence>
<dbReference type="GO" id="GO:0005737">
    <property type="term" value="C:cytoplasm"/>
    <property type="evidence" value="ECO:0007669"/>
    <property type="project" value="UniProtKB-SubCell"/>
</dbReference>
<dbReference type="Gene3D" id="3.90.1260.10">
    <property type="entry name" value="Argininosuccinate synthetase, chain A, domain 2"/>
    <property type="match status" value="1"/>
</dbReference>
<evidence type="ECO:0000256" key="6">
    <source>
        <dbReference type="ARBA" id="ARBA00022605"/>
    </source>
</evidence>
<comment type="similarity">
    <text evidence="9">Belongs to the argininosuccinate synthase family. Type 1 subfamily.</text>
</comment>
<accession>A0A401UL94</accession>
<feature type="domain" description="Arginosuccinate synthase-like N-terminal" evidence="10">
    <location>
        <begin position="8"/>
        <end position="169"/>
    </location>
</feature>
<evidence type="ECO:0000256" key="9">
    <source>
        <dbReference type="HAMAP-Rule" id="MF_00005"/>
    </source>
</evidence>
<comment type="subunit">
    <text evidence="2 9">Homotetramer.</text>
</comment>
<comment type="pathway">
    <text evidence="1 9">Amino-acid biosynthesis; L-arginine biosynthesis; L-arginine from L-ornithine and carbamoyl phosphate: step 2/3.</text>
</comment>
<evidence type="ECO:0000256" key="4">
    <source>
        <dbReference type="ARBA" id="ARBA00022571"/>
    </source>
</evidence>
<comment type="caution">
    <text evidence="12">The sequence shown here is derived from an EMBL/GenBank/DDBJ whole genome shotgun (WGS) entry which is preliminary data.</text>
</comment>
<dbReference type="SUPFAM" id="SSF52402">
    <property type="entry name" value="Adenine nucleotide alpha hydrolases-like"/>
    <property type="match status" value="1"/>
</dbReference>
<dbReference type="NCBIfam" id="NF001770">
    <property type="entry name" value="PRK00509.1"/>
    <property type="match status" value="1"/>
</dbReference>
<feature type="binding site" evidence="9">
    <location>
        <position position="264"/>
    </location>
    <ligand>
        <name>L-citrulline</name>
        <dbReference type="ChEBI" id="CHEBI:57743"/>
    </ligand>
</feature>
<dbReference type="GO" id="GO:0005524">
    <property type="term" value="F:ATP binding"/>
    <property type="evidence" value="ECO:0007669"/>
    <property type="project" value="UniProtKB-UniRule"/>
</dbReference>
<dbReference type="PROSITE" id="PS00565">
    <property type="entry name" value="ARGININOSUCCIN_SYN_2"/>
    <property type="match status" value="1"/>
</dbReference>
<keyword evidence="13" id="KW-1185">Reference proteome</keyword>